<keyword evidence="2" id="KW-1185">Reference proteome</keyword>
<dbReference type="Proteomes" id="UP000621447">
    <property type="component" value="Unassembled WGS sequence"/>
</dbReference>
<gene>
    <name evidence="1" type="ORF">HRV97_08795</name>
</gene>
<dbReference type="RefSeq" id="WP_174193899.1">
    <property type="nucleotide sequence ID" value="NZ_JABULH010000003.1"/>
</dbReference>
<name>A0ABX2JG18_9SPHN</name>
<accession>A0ABX2JG18</accession>
<organism evidence="1 2">
    <name type="scientific">Sphingomonas hominis</name>
    <dbReference type="NCBI Taxonomy" id="2741495"/>
    <lineage>
        <taxon>Bacteria</taxon>
        <taxon>Pseudomonadati</taxon>
        <taxon>Pseudomonadota</taxon>
        <taxon>Alphaproteobacteria</taxon>
        <taxon>Sphingomonadales</taxon>
        <taxon>Sphingomonadaceae</taxon>
        <taxon>Sphingomonas</taxon>
    </lineage>
</organism>
<dbReference type="InterPro" id="IPR044691">
    <property type="entry name" value="DCC1_Trx"/>
</dbReference>
<evidence type="ECO:0000313" key="1">
    <source>
        <dbReference type="EMBL" id="NTS65257.1"/>
    </source>
</evidence>
<proteinExistence type="predicted"/>
<dbReference type="EMBL" id="JABULH010000003">
    <property type="protein sequence ID" value="NTS65257.1"/>
    <property type="molecule type" value="Genomic_DNA"/>
</dbReference>
<protein>
    <submittedName>
        <fullName evidence="1">DUF393 domain-containing protein</fullName>
    </submittedName>
</protein>
<dbReference type="PANTHER" id="PTHR34290">
    <property type="entry name" value="SI:CH73-390P7.2"/>
    <property type="match status" value="1"/>
</dbReference>
<dbReference type="Pfam" id="PF04134">
    <property type="entry name" value="DCC1-like"/>
    <property type="match status" value="1"/>
</dbReference>
<comment type="caution">
    <text evidence="1">The sequence shown here is derived from an EMBL/GenBank/DDBJ whole genome shotgun (WGS) entry which is preliminary data.</text>
</comment>
<dbReference type="InterPro" id="IPR007263">
    <property type="entry name" value="DCC1-like"/>
</dbReference>
<evidence type="ECO:0000313" key="2">
    <source>
        <dbReference type="Proteomes" id="UP000621447"/>
    </source>
</evidence>
<dbReference type="PANTHER" id="PTHR34290:SF2">
    <property type="entry name" value="OS04G0668800 PROTEIN"/>
    <property type="match status" value="1"/>
</dbReference>
<reference evidence="1 2" key="1">
    <citation type="submission" date="2020-06" db="EMBL/GenBank/DDBJ databases">
        <title>Sphingomonas hominis sp. nov., a member of the Sphingomonas, isolated from the hair of a 22-year-old girl.</title>
        <authorList>
            <person name="Zhang D.-F."/>
            <person name="Cui X.-W."/>
        </authorList>
    </citation>
    <scope>NUCLEOTIDE SEQUENCE [LARGE SCALE GENOMIC DNA]</scope>
    <source>
        <strain evidence="1 2">HHU CXW</strain>
    </source>
</reference>
<sequence length="131" mass="14838">MDGRERRRSDAPHRVTVWHDGDCPLCQREIALMRRLDRRGAIRFVDAAGDGTCPLDRAAMLARFHAQEEGGPLLSGAAAFAAMWRAIPALRPLGLVARNRQVSAVLERLYGTFLRVRPRLQRWMARHEARA</sequence>